<evidence type="ECO:0000313" key="8">
    <source>
        <dbReference type="Proteomes" id="UP000092461"/>
    </source>
</evidence>
<dbReference type="OrthoDB" id="262535at2759"/>
<reference evidence="6" key="2">
    <citation type="journal article" date="2020" name="BMC">
        <title>Leishmania infection induces a limited differential gene expression in the sand fly midgut.</title>
        <authorList>
            <person name="Coutinho-Abreu I.V."/>
            <person name="Serafim T.D."/>
            <person name="Meneses C."/>
            <person name="Kamhawi S."/>
            <person name="Oliveira F."/>
            <person name="Valenzuela J.G."/>
        </authorList>
    </citation>
    <scope>NUCLEOTIDE SEQUENCE</scope>
    <source>
        <strain evidence="6">Jacobina</strain>
        <tissue evidence="6">Midgut</tissue>
    </source>
</reference>
<dbReference type="GO" id="GO:0035869">
    <property type="term" value="C:ciliary transition zone"/>
    <property type="evidence" value="ECO:0007669"/>
    <property type="project" value="TreeGrafter"/>
</dbReference>
<reference evidence="8" key="1">
    <citation type="submission" date="2012-05" db="EMBL/GenBank/DDBJ databases">
        <title>Whole Genome Assembly of Lutzomyia longipalpis.</title>
        <authorList>
            <person name="Richards S."/>
            <person name="Qu C."/>
            <person name="Dillon R."/>
            <person name="Worley K."/>
            <person name="Scherer S."/>
            <person name="Batterton M."/>
            <person name="Taylor A."/>
            <person name="Hawes A."/>
            <person name="Hernandez B."/>
            <person name="Kovar C."/>
            <person name="Mandapat C."/>
            <person name="Pham C."/>
            <person name="Qu C."/>
            <person name="Jing C."/>
            <person name="Bess C."/>
            <person name="Bandaranaike D."/>
            <person name="Ngo D."/>
            <person name="Ongeri F."/>
            <person name="Arias F."/>
            <person name="Lara F."/>
            <person name="Weissenberger G."/>
            <person name="Kamau G."/>
            <person name="Han H."/>
            <person name="Shen H."/>
            <person name="Dinh H."/>
            <person name="Khalil I."/>
            <person name="Jones J."/>
            <person name="Shafer J."/>
            <person name="Jayaseelan J."/>
            <person name="Quiroz J."/>
            <person name="Blankenburg K."/>
            <person name="Nguyen L."/>
            <person name="Jackson L."/>
            <person name="Francisco L."/>
            <person name="Tang L.-Y."/>
            <person name="Pu L.-L."/>
            <person name="Perales L."/>
            <person name="Lorensuhewa L."/>
            <person name="Munidasa M."/>
            <person name="Coyle M."/>
            <person name="Taylor M."/>
            <person name="Puazo M."/>
            <person name="Firestine M."/>
            <person name="Scheel M."/>
            <person name="Javaid M."/>
            <person name="Wang M."/>
            <person name="Li M."/>
            <person name="Tabassum N."/>
            <person name="Saada N."/>
            <person name="Osuji N."/>
            <person name="Aqrawi P."/>
            <person name="Fu Q."/>
            <person name="Thornton R."/>
            <person name="Raj R."/>
            <person name="Goodspeed R."/>
            <person name="Mata R."/>
            <person name="Najjar R."/>
            <person name="Gubbala S."/>
            <person name="Lee S."/>
            <person name="Denson S."/>
            <person name="Patil S."/>
            <person name="Macmil S."/>
            <person name="Qi S."/>
            <person name="Matskevitch T."/>
            <person name="Palculict T."/>
            <person name="Mathew T."/>
            <person name="Vee V."/>
            <person name="Velamala V."/>
            <person name="Korchina V."/>
            <person name="Cai W."/>
            <person name="Liu W."/>
            <person name="Dai W."/>
            <person name="Zou X."/>
            <person name="Zhu Y."/>
            <person name="Zhang Y."/>
            <person name="Wu Y.-Q."/>
            <person name="Xin Y."/>
            <person name="Nazarath L."/>
            <person name="Kovar C."/>
            <person name="Han Y."/>
            <person name="Muzny D."/>
            <person name="Gibbs R."/>
        </authorList>
    </citation>
    <scope>NUCLEOTIDE SEQUENCE [LARGE SCALE GENOMIC DNA]</scope>
    <source>
        <strain evidence="8">Jacobina</strain>
    </source>
</reference>
<dbReference type="PANTHER" id="PTHR13531">
    <property type="entry name" value="GEO07735P1-RELATED-RELATED"/>
    <property type="match status" value="1"/>
</dbReference>
<evidence type="ECO:0000256" key="4">
    <source>
        <dbReference type="ARBA" id="ARBA00023136"/>
    </source>
</evidence>
<feature type="transmembrane region" description="Helical" evidence="5">
    <location>
        <begin position="44"/>
        <end position="64"/>
    </location>
</feature>
<evidence type="ECO:0000256" key="5">
    <source>
        <dbReference type="SAM" id="Phobius"/>
    </source>
</evidence>
<reference evidence="7" key="3">
    <citation type="submission" date="2020-05" db="UniProtKB">
        <authorList>
            <consortium name="EnsemblMetazoa"/>
        </authorList>
    </citation>
    <scope>IDENTIFICATION</scope>
    <source>
        <strain evidence="7">Jacobina</strain>
    </source>
</reference>
<evidence type="ECO:0000256" key="2">
    <source>
        <dbReference type="ARBA" id="ARBA00022692"/>
    </source>
</evidence>
<dbReference type="RefSeq" id="XP_055689453.1">
    <property type="nucleotide sequence ID" value="XM_055833478.1"/>
</dbReference>
<evidence type="ECO:0000256" key="1">
    <source>
        <dbReference type="ARBA" id="ARBA00004141"/>
    </source>
</evidence>
<dbReference type="PANTHER" id="PTHR13531:SF0">
    <property type="entry name" value="GEO07735P1-RELATED"/>
    <property type="match status" value="1"/>
</dbReference>
<dbReference type="EMBL" id="AJWK01014019">
    <property type="status" value="NOT_ANNOTATED_CDS"/>
    <property type="molecule type" value="Genomic_DNA"/>
</dbReference>
<keyword evidence="4 5" id="KW-0472">Membrane</keyword>
<dbReference type="Pfam" id="PF09799">
    <property type="entry name" value="Transmemb_17"/>
    <property type="match status" value="1"/>
</dbReference>
<protein>
    <submittedName>
        <fullName evidence="6">Putative conserved plasma membrane protein</fullName>
    </submittedName>
</protein>
<dbReference type="InterPro" id="IPR019184">
    <property type="entry name" value="Uncharacterised_TM-17"/>
</dbReference>
<dbReference type="GO" id="GO:0016020">
    <property type="term" value="C:membrane"/>
    <property type="evidence" value="ECO:0007669"/>
    <property type="project" value="UniProtKB-SubCell"/>
</dbReference>
<evidence type="ECO:0000313" key="7">
    <source>
        <dbReference type="EnsemblMetazoa" id="LLOJ004472-PA"/>
    </source>
</evidence>
<comment type="subcellular location">
    <subcellularLocation>
        <location evidence="1">Membrane</location>
        <topology evidence="1">Multi-pass membrane protein</topology>
    </subcellularLocation>
</comment>
<dbReference type="VEuPathDB" id="VectorBase:LLONM1_007492"/>
<feature type="transmembrane region" description="Helical" evidence="5">
    <location>
        <begin position="103"/>
        <end position="128"/>
    </location>
</feature>
<dbReference type="KEGG" id="lll:129793454"/>
<keyword evidence="8" id="KW-1185">Reference proteome</keyword>
<evidence type="ECO:0000313" key="6">
    <source>
        <dbReference type="EMBL" id="MBC1170543.1"/>
    </source>
</evidence>
<dbReference type="GO" id="GO:1905515">
    <property type="term" value="P:non-motile cilium assembly"/>
    <property type="evidence" value="ECO:0007669"/>
    <property type="project" value="TreeGrafter"/>
</dbReference>
<dbReference type="GeneID" id="129793454"/>
<evidence type="ECO:0000256" key="3">
    <source>
        <dbReference type="ARBA" id="ARBA00022989"/>
    </source>
</evidence>
<dbReference type="EMBL" id="GITU01001840">
    <property type="protein sequence ID" value="MBC1170543.1"/>
    <property type="molecule type" value="Transcribed_RNA"/>
</dbReference>
<dbReference type="AlphaFoldDB" id="A0A1B0CJ39"/>
<dbReference type="VEuPathDB" id="VectorBase:LLOJ004472"/>
<feature type="transmembrane region" description="Helical" evidence="5">
    <location>
        <begin position="76"/>
        <end position="97"/>
    </location>
</feature>
<accession>A0A1B0CJ39</accession>
<dbReference type="EnsemblMetazoa" id="LLOJ004472-RA">
    <property type="protein sequence ID" value="LLOJ004472-PA"/>
    <property type="gene ID" value="LLOJ004472"/>
</dbReference>
<dbReference type="Proteomes" id="UP000092461">
    <property type="component" value="Unassembled WGS sequence"/>
</dbReference>
<proteinExistence type="predicted"/>
<keyword evidence="2 5" id="KW-0812">Transmembrane</keyword>
<feature type="transmembrane region" description="Helical" evidence="5">
    <location>
        <begin position="12"/>
        <end position="32"/>
    </location>
</feature>
<name>A0A1B0CJ39_LUTLO</name>
<sequence>MVNASLTYEILLYLNSFYFGMFGACEVGMSVLKAVNLPYPEGHLLRDALLLVSLLIAESIRIYFGRHGSLSDHGWRVICSVFLTFPSSGGVTYLLYFQTHTLGLEYILCALMLALQLTEIFFALLFVVTMCRPPNYN</sequence>
<organism evidence="7 8">
    <name type="scientific">Lutzomyia longipalpis</name>
    <name type="common">Sand fly</name>
    <dbReference type="NCBI Taxonomy" id="7200"/>
    <lineage>
        <taxon>Eukaryota</taxon>
        <taxon>Metazoa</taxon>
        <taxon>Ecdysozoa</taxon>
        <taxon>Arthropoda</taxon>
        <taxon>Hexapoda</taxon>
        <taxon>Insecta</taxon>
        <taxon>Pterygota</taxon>
        <taxon>Neoptera</taxon>
        <taxon>Endopterygota</taxon>
        <taxon>Diptera</taxon>
        <taxon>Nematocera</taxon>
        <taxon>Psychodoidea</taxon>
        <taxon>Psychodidae</taxon>
        <taxon>Lutzomyia</taxon>
        <taxon>Lutzomyia</taxon>
    </lineage>
</organism>
<keyword evidence="3 5" id="KW-1133">Transmembrane helix</keyword>